<evidence type="ECO:0000313" key="2">
    <source>
        <dbReference type="EMBL" id="MFE3867488.1"/>
    </source>
</evidence>
<name>A0ABW6HU19_9FLAO</name>
<keyword evidence="1" id="KW-0812">Transmembrane</keyword>
<keyword evidence="1" id="KW-0472">Membrane</keyword>
<sequence length="150" mass="17323">MKNNILKNVIIIMFIFPFFLFGQTKQNLSKSKKYTNVIVKGLPNDALNDLLNTCAISCENGNDNLNAFALYKLNLKWGQTNKDAAQAFRNSRNNEQLRDRIFLFFYGEEEFMKINFLTLGVRAKNCEILSKFLVDNIEAIKARNLKAENE</sequence>
<gene>
    <name evidence="2" type="ORF">ACFX5E_05290</name>
</gene>
<reference evidence="2 3" key="1">
    <citation type="submission" date="2024-06" db="EMBL/GenBank/DDBJ databases">
        <title>Flavobacterium spp. isolated from glacier.</title>
        <authorList>
            <person name="Han D."/>
        </authorList>
    </citation>
    <scope>NUCLEOTIDE SEQUENCE [LARGE SCALE GENOMIC DNA]</scope>
    <source>
        <strain evidence="2 3">LS2P90</strain>
    </source>
</reference>
<comment type="caution">
    <text evidence="2">The sequence shown here is derived from an EMBL/GenBank/DDBJ whole genome shotgun (WGS) entry which is preliminary data.</text>
</comment>
<keyword evidence="1" id="KW-1133">Transmembrane helix</keyword>
<feature type="transmembrane region" description="Helical" evidence="1">
    <location>
        <begin position="6"/>
        <end position="23"/>
    </location>
</feature>
<keyword evidence="3" id="KW-1185">Reference proteome</keyword>
<protein>
    <submittedName>
        <fullName evidence="2">Uncharacterized protein</fullName>
    </submittedName>
</protein>
<dbReference type="RefSeq" id="WP_379854141.1">
    <property type="nucleotide sequence ID" value="NZ_JBHZPZ010000005.1"/>
</dbReference>
<proteinExistence type="predicted"/>
<dbReference type="EMBL" id="JBHZPZ010000005">
    <property type="protein sequence ID" value="MFE3867488.1"/>
    <property type="molecule type" value="Genomic_DNA"/>
</dbReference>
<evidence type="ECO:0000256" key="1">
    <source>
        <dbReference type="SAM" id="Phobius"/>
    </source>
</evidence>
<organism evidence="2 3">
    <name type="scientific">Flavobacterium xylosi</name>
    <dbReference type="NCBI Taxonomy" id="3230415"/>
    <lineage>
        <taxon>Bacteria</taxon>
        <taxon>Pseudomonadati</taxon>
        <taxon>Bacteroidota</taxon>
        <taxon>Flavobacteriia</taxon>
        <taxon>Flavobacteriales</taxon>
        <taxon>Flavobacteriaceae</taxon>
        <taxon>Flavobacterium</taxon>
    </lineage>
</organism>
<evidence type="ECO:0000313" key="3">
    <source>
        <dbReference type="Proteomes" id="UP001600109"/>
    </source>
</evidence>
<dbReference type="Proteomes" id="UP001600109">
    <property type="component" value="Unassembled WGS sequence"/>
</dbReference>
<accession>A0ABW6HU19</accession>